<keyword evidence="2" id="KW-1133">Transmembrane helix</keyword>
<evidence type="ECO:0000256" key="1">
    <source>
        <dbReference type="SAM" id="MobiDB-lite"/>
    </source>
</evidence>
<dbReference type="AlphaFoldDB" id="A0A1B7MZX0"/>
<dbReference type="InParanoid" id="A0A1B7MZX0"/>
<feature type="region of interest" description="Disordered" evidence="1">
    <location>
        <begin position="1"/>
        <end position="21"/>
    </location>
</feature>
<protein>
    <submittedName>
        <fullName evidence="3">Uncharacterized protein</fullName>
    </submittedName>
</protein>
<evidence type="ECO:0000313" key="3">
    <source>
        <dbReference type="EMBL" id="OAX38153.1"/>
    </source>
</evidence>
<feature type="non-terminal residue" evidence="3">
    <location>
        <position position="277"/>
    </location>
</feature>
<name>A0A1B7MZX0_9AGAM</name>
<organism evidence="3 4">
    <name type="scientific">Rhizopogon vinicolor AM-OR11-026</name>
    <dbReference type="NCBI Taxonomy" id="1314800"/>
    <lineage>
        <taxon>Eukaryota</taxon>
        <taxon>Fungi</taxon>
        <taxon>Dikarya</taxon>
        <taxon>Basidiomycota</taxon>
        <taxon>Agaricomycotina</taxon>
        <taxon>Agaricomycetes</taxon>
        <taxon>Agaricomycetidae</taxon>
        <taxon>Boletales</taxon>
        <taxon>Suillineae</taxon>
        <taxon>Rhizopogonaceae</taxon>
        <taxon>Rhizopogon</taxon>
    </lineage>
</organism>
<sequence>MSGTRYTNPPPYYSRTSETDPLVAGKASRRHSVSINQWILITRVALLTILITGVIFASVFPLTSCNNPLDPDVRRRILKQWAVERLHHQEEVAKHADLEHRWRVEDDDRVHLRNQWAREVEQHNHDIRERQRREEEERQRLNMFWTDPESHTCTSYGTREYTARLLNVPANYNRRVEACMATPIQVHGVEYKPKRCEDHGPNNVIGHWEIDQNEPGCASYWNWYKDKGCVSPRSGQRRIEHYLENLPWGSDWRKFCATTPANFRGMHFMGAQFCYQW</sequence>
<evidence type="ECO:0000313" key="4">
    <source>
        <dbReference type="Proteomes" id="UP000092154"/>
    </source>
</evidence>
<gene>
    <name evidence="3" type="ORF">K503DRAFT_718607</name>
</gene>
<evidence type="ECO:0000256" key="2">
    <source>
        <dbReference type="SAM" id="Phobius"/>
    </source>
</evidence>
<keyword evidence="2" id="KW-0472">Membrane</keyword>
<dbReference type="OrthoDB" id="3153758at2759"/>
<keyword evidence="4" id="KW-1185">Reference proteome</keyword>
<feature type="transmembrane region" description="Helical" evidence="2">
    <location>
        <begin position="38"/>
        <end position="60"/>
    </location>
</feature>
<dbReference type="EMBL" id="KV448310">
    <property type="protein sequence ID" value="OAX38153.1"/>
    <property type="molecule type" value="Genomic_DNA"/>
</dbReference>
<accession>A0A1B7MZX0</accession>
<keyword evidence="2" id="KW-0812">Transmembrane</keyword>
<reference evidence="3 4" key="1">
    <citation type="submission" date="2016-06" db="EMBL/GenBank/DDBJ databases">
        <title>Comparative genomics of the ectomycorrhizal sister species Rhizopogon vinicolor and Rhizopogon vesiculosus (Basidiomycota: Boletales) reveals a divergence of the mating type B locus.</title>
        <authorList>
            <consortium name="DOE Joint Genome Institute"/>
            <person name="Mujic A.B."/>
            <person name="Kuo A."/>
            <person name="Tritt A."/>
            <person name="Lipzen A."/>
            <person name="Chen C."/>
            <person name="Johnson J."/>
            <person name="Sharma A."/>
            <person name="Barry K."/>
            <person name="Grigoriev I.V."/>
            <person name="Spatafora J.W."/>
        </authorList>
    </citation>
    <scope>NUCLEOTIDE SEQUENCE [LARGE SCALE GENOMIC DNA]</scope>
    <source>
        <strain evidence="3 4">AM-OR11-026</strain>
    </source>
</reference>
<proteinExistence type="predicted"/>
<dbReference type="STRING" id="1314800.A0A1B7MZX0"/>
<dbReference type="Proteomes" id="UP000092154">
    <property type="component" value="Unassembled WGS sequence"/>
</dbReference>